<accession>A0A1F5F5Q0</accession>
<comment type="caution">
    <text evidence="2">The sequence shown here is derived from an EMBL/GenBank/DDBJ whole genome shotgun (WGS) entry which is preliminary data.</text>
</comment>
<dbReference type="GO" id="GO:0005524">
    <property type="term" value="F:ATP binding"/>
    <property type="evidence" value="ECO:0007669"/>
    <property type="project" value="InterPro"/>
</dbReference>
<dbReference type="Gene3D" id="3.40.50.300">
    <property type="entry name" value="P-loop containing nucleotide triphosphate hydrolases"/>
    <property type="match status" value="1"/>
</dbReference>
<organism evidence="2 3">
    <name type="scientific">Candidatus Coatesbacteria bacterium RBG_13_66_14</name>
    <dbReference type="NCBI Taxonomy" id="1817816"/>
    <lineage>
        <taxon>Bacteria</taxon>
        <taxon>Candidatus Coatesiibacteriota</taxon>
    </lineage>
</organism>
<proteinExistence type="predicted"/>
<dbReference type="InterPro" id="IPR027417">
    <property type="entry name" value="P-loop_NTPase"/>
</dbReference>
<dbReference type="InterPro" id="IPR002611">
    <property type="entry name" value="IstB_ATP-bd"/>
</dbReference>
<dbReference type="PANTHER" id="PTHR30050">
    <property type="entry name" value="CHROMOSOMAL REPLICATION INITIATOR PROTEIN DNAA"/>
    <property type="match status" value="1"/>
</dbReference>
<name>A0A1F5F5Q0_9BACT</name>
<evidence type="ECO:0000313" key="2">
    <source>
        <dbReference type="EMBL" id="OGD74973.1"/>
    </source>
</evidence>
<dbReference type="EMBL" id="MFAF01000087">
    <property type="protein sequence ID" value="OGD74973.1"/>
    <property type="molecule type" value="Genomic_DNA"/>
</dbReference>
<dbReference type="Proteomes" id="UP000177187">
    <property type="component" value="Unassembled WGS sequence"/>
</dbReference>
<evidence type="ECO:0000313" key="3">
    <source>
        <dbReference type="Proteomes" id="UP000177187"/>
    </source>
</evidence>
<protein>
    <recommendedName>
        <fullName evidence="1">IstB-like ATP-binding domain-containing protein</fullName>
    </recommendedName>
</protein>
<dbReference type="GO" id="GO:0006260">
    <property type="term" value="P:DNA replication"/>
    <property type="evidence" value="ECO:0007669"/>
    <property type="project" value="TreeGrafter"/>
</dbReference>
<gene>
    <name evidence="2" type="ORF">A2Y64_02645</name>
</gene>
<dbReference type="AlphaFoldDB" id="A0A1F5F5Q0"/>
<dbReference type="Pfam" id="PF01695">
    <property type="entry name" value="IstB_IS21"/>
    <property type="match status" value="1"/>
</dbReference>
<feature type="domain" description="IstB-like ATP-binding" evidence="1">
    <location>
        <begin position="77"/>
        <end position="191"/>
    </location>
</feature>
<dbReference type="PANTHER" id="PTHR30050:SF4">
    <property type="entry name" value="ATP-BINDING PROTEIN RV3427C IN INSERTION SEQUENCE-RELATED"/>
    <property type="match status" value="1"/>
</dbReference>
<reference evidence="2 3" key="1">
    <citation type="journal article" date="2016" name="Nat. Commun.">
        <title>Thousands of microbial genomes shed light on interconnected biogeochemical processes in an aquifer system.</title>
        <authorList>
            <person name="Anantharaman K."/>
            <person name="Brown C.T."/>
            <person name="Hug L.A."/>
            <person name="Sharon I."/>
            <person name="Castelle C.J."/>
            <person name="Probst A.J."/>
            <person name="Thomas B.C."/>
            <person name="Singh A."/>
            <person name="Wilkins M.J."/>
            <person name="Karaoz U."/>
            <person name="Brodie E.L."/>
            <person name="Williams K.H."/>
            <person name="Hubbard S.S."/>
            <person name="Banfield J.F."/>
        </authorList>
    </citation>
    <scope>NUCLEOTIDE SEQUENCE [LARGE SCALE GENOMIC DNA]</scope>
</reference>
<dbReference type="STRING" id="1817816.A2Y64_02645"/>
<evidence type="ECO:0000259" key="1">
    <source>
        <dbReference type="Pfam" id="PF01695"/>
    </source>
</evidence>
<dbReference type="CDD" id="cd00009">
    <property type="entry name" value="AAA"/>
    <property type="match status" value="1"/>
</dbReference>
<sequence>MPERDCPICGGEGWVVVPDGTGGEAVRPCECAAAVHRRDVLGATQVPERYAHCTLDNFAGSLTRSQKKALEVGHRFAEEFPEVKGGLIFSGGWGVGKTHLAVGVLRAVAARGYPGLFADSRELIGEIRAAYADDSPVSARRLVERVLSVELLLLDDLGAYHLTSWVQDTFADILTRRFNACLPVLITTNYPDRATATNAETLSDRIGPRLRSRLYEMCRHLHLSGADHRQAMIADALDSDA</sequence>
<dbReference type="SUPFAM" id="SSF52540">
    <property type="entry name" value="P-loop containing nucleoside triphosphate hydrolases"/>
    <property type="match status" value="1"/>
</dbReference>